<name>A0AAE2W005_9RHOB</name>
<keyword evidence="3" id="KW-1185">Reference proteome</keyword>
<organism evidence="2 3">
    <name type="scientific">Sulfitobacter geojensis</name>
    <dbReference type="NCBI Taxonomy" id="1342299"/>
    <lineage>
        <taxon>Bacteria</taxon>
        <taxon>Pseudomonadati</taxon>
        <taxon>Pseudomonadota</taxon>
        <taxon>Alphaproteobacteria</taxon>
        <taxon>Rhodobacterales</taxon>
        <taxon>Roseobacteraceae</taxon>
        <taxon>Sulfitobacter</taxon>
    </lineage>
</organism>
<proteinExistence type="predicted"/>
<feature type="signal peptide" evidence="1">
    <location>
        <begin position="1"/>
        <end position="21"/>
    </location>
</feature>
<accession>A0AAE2W005</accession>
<dbReference type="RefSeq" id="WP_203242734.1">
    <property type="nucleotide sequence ID" value="NZ_CANKZB010000001.1"/>
</dbReference>
<evidence type="ECO:0000313" key="2">
    <source>
        <dbReference type="EMBL" id="MBM1714755.1"/>
    </source>
</evidence>
<evidence type="ECO:0008006" key="4">
    <source>
        <dbReference type="Google" id="ProtNLM"/>
    </source>
</evidence>
<comment type="caution">
    <text evidence="2">The sequence shown here is derived from an EMBL/GenBank/DDBJ whole genome shotgun (WGS) entry which is preliminary data.</text>
</comment>
<reference evidence="2 3" key="1">
    <citation type="submission" date="2021-01" db="EMBL/GenBank/DDBJ databases">
        <title>Diatom-associated Roseobacters Show Island Model of Population Structure.</title>
        <authorList>
            <person name="Qu L."/>
            <person name="Feng X."/>
            <person name="Chen Y."/>
            <person name="Li L."/>
            <person name="Wang X."/>
            <person name="Hu Z."/>
            <person name="Wang H."/>
            <person name="Luo H."/>
        </authorList>
    </citation>
    <scope>NUCLEOTIDE SEQUENCE [LARGE SCALE GENOMIC DNA]</scope>
    <source>
        <strain evidence="2 3">TR60-84</strain>
    </source>
</reference>
<keyword evidence="1" id="KW-0732">Signal</keyword>
<dbReference type="AlphaFoldDB" id="A0AAE2W005"/>
<evidence type="ECO:0000313" key="3">
    <source>
        <dbReference type="Proteomes" id="UP000732193"/>
    </source>
</evidence>
<feature type="chain" id="PRO_5042231582" description="Outer membrane protein beta-barrel domain-containing protein" evidence="1">
    <location>
        <begin position="22"/>
        <end position="223"/>
    </location>
</feature>
<gene>
    <name evidence="2" type="ORF">JQV55_14385</name>
</gene>
<sequence length="223" mass="24661">MRYLFAACLILWQCVACTAQAGAWLREKGTGFVSLSFGATQFSETTNALYIEYGLSDKTTVGLDVSTFTNAMNVRNGFGNIFLRRAIGPTDRPHKWAYEIGLGGLWGNEMQLPTVKTAISWGRGFKFAERDGWVNMDAAYVYEPTLGEHITKLDATLGLNFGTITTGLLEVTLSSQNSETYGAFEPSVLIRPKESRFSIKVGAQVPFDEQEKAALKLGIWRSF</sequence>
<dbReference type="EMBL" id="JAFBRM010000003">
    <property type="protein sequence ID" value="MBM1714755.1"/>
    <property type="molecule type" value="Genomic_DNA"/>
</dbReference>
<dbReference type="Proteomes" id="UP000732193">
    <property type="component" value="Unassembled WGS sequence"/>
</dbReference>
<evidence type="ECO:0000256" key="1">
    <source>
        <dbReference type="SAM" id="SignalP"/>
    </source>
</evidence>
<protein>
    <recommendedName>
        <fullName evidence="4">Outer membrane protein beta-barrel domain-containing protein</fullName>
    </recommendedName>
</protein>